<evidence type="ECO:0000256" key="4">
    <source>
        <dbReference type="ARBA" id="ARBA00022679"/>
    </source>
</evidence>
<keyword evidence="1" id="KW-0121">Carboxypeptidase</keyword>
<sequence length="836" mass="86742">MEEVMRGLGSRVHRTRGRRGAPGSAASPTLVAMSAQGTARSGVLARVLGIVGASLAGGLLITVGVTPALAVTGLASNNPIGLFETVPEYLELGQLAQKTEIYAKRTDGSDELLASFYAQNREEVAFDQVSQFAKDAAISTEDPRFYDHGGVDLQGTIRAVLTNLVGGDLQGGSSITQQYVKNVLVQKAEALSATDEDASAAAYAEATATTPGRKVKEMKLAVDLEKKYSKDDILLGYLNIAGFGGQVYGIQAAAEYYFSTNAATLSLAQAASLIATVNNPNSLRIDDPENISANKGRRDYVLGQMLQEGKISQADHDAAVAEEVVPAITQTPTGCQTAGNAAFFCDYITRVVQNDPAFGDDDTTRFANFQRGGYKIYTTLDRDLQDTAANATNNAVPKVPTLSTNIGSSTVSMEVGTGRILAMVQSKDYDAAGSLNGANFSAVNFNTDTAYGGSAGFQVGSTYKVFTLAQWLASGRTLNETINGRERTFQGFPASCAPGGENNSPFPVRNDDSENGSYSVLTGTMKSINTVYVSMAQQLDLCAIRDRAAAFGVKAANGGTLGAQPSSVLGSDSNISPLSMVTAFAGLANNGNACSAIAIDSITDPTGAAVQPPVSTCNQALSPELTAVANYALQRVVTSGTAAQSDPSDGIEHIGKTGTTDNAESTWMDGASSRVATVVWVGNIDGHTSMREVRFPNSDLGTRPYASNIRHYIWNSVMTRADQKYGGSAFAAPTSALLNGRQIAVPDVSGRSVADATEALQDLGFDVTKGATVDSAAPAGTAAGTTPAAGTTVARYSNITLQISNGSQAPAVPAPPATGTPDPTAPTATPTADVTE</sequence>
<dbReference type="KEGG" id="ria:C7V51_06110"/>
<accession>A0AAD1ELX3</accession>
<feature type="region of interest" description="Disordered" evidence="9">
    <location>
        <begin position="805"/>
        <end position="836"/>
    </location>
</feature>
<name>A0AAD1ELX3_9MICO</name>
<keyword evidence="10" id="KW-0812">Transmembrane</keyword>
<dbReference type="SMART" id="SM00740">
    <property type="entry name" value="PASTA"/>
    <property type="match status" value="1"/>
</dbReference>
<dbReference type="PANTHER" id="PTHR32282:SF33">
    <property type="entry name" value="PEPTIDOGLYCAN GLYCOSYLTRANSFERASE"/>
    <property type="match status" value="1"/>
</dbReference>
<evidence type="ECO:0000256" key="9">
    <source>
        <dbReference type="SAM" id="MobiDB-lite"/>
    </source>
</evidence>
<dbReference type="GO" id="GO:0009002">
    <property type="term" value="F:serine-type D-Ala-D-Ala carboxypeptidase activity"/>
    <property type="evidence" value="ECO:0007669"/>
    <property type="project" value="UniProtKB-EC"/>
</dbReference>
<comment type="catalytic activity">
    <reaction evidence="7">
        <text>Preferential cleavage: (Ac)2-L-Lys-D-Ala-|-D-Ala. Also transpeptidation of peptidyl-alanyl moieties that are N-acyl substituents of D-alanine.</text>
        <dbReference type="EC" id="3.4.16.4"/>
    </reaction>
</comment>
<organism evidence="12 13">
    <name type="scientific">Rathayibacter iranicus</name>
    <dbReference type="NCBI Taxonomy" id="59737"/>
    <lineage>
        <taxon>Bacteria</taxon>
        <taxon>Bacillati</taxon>
        <taxon>Actinomycetota</taxon>
        <taxon>Actinomycetes</taxon>
        <taxon>Micrococcales</taxon>
        <taxon>Microbacteriaceae</taxon>
        <taxon>Rathayibacter</taxon>
    </lineage>
</organism>
<keyword evidence="4" id="KW-0808">Transferase</keyword>
<evidence type="ECO:0000256" key="3">
    <source>
        <dbReference type="ARBA" id="ARBA00022676"/>
    </source>
</evidence>
<evidence type="ECO:0000256" key="5">
    <source>
        <dbReference type="ARBA" id="ARBA00022801"/>
    </source>
</evidence>
<dbReference type="SUPFAM" id="SSF53955">
    <property type="entry name" value="Lysozyme-like"/>
    <property type="match status" value="1"/>
</dbReference>
<evidence type="ECO:0000313" key="12">
    <source>
        <dbReference type="EMBL" id="AZZ55501.1"/>
    </source>
</evidence>
<dbReference type="Pfam" id="PF03793">
    <property type="entry name" value="PASTA"/>
    <property type="match status" value="1"/>
</dbReference>
<dbReference type="InterPro" id="IPR012338">
    <property type="entry name" value="Beta-lactam/transpept-like"/>
</dbReference>
<dbReference type="Gene3D" id="3.30.10.20">
    <property type="match status" value="1"/>
</dbReference>
<dbReference type="InterPro" id="IPR036950">
    <property type="entry name" value="PBP_transglycosylase"/>
</dbReference>
<comment type="catalytic activity">
    <reaction evidence="8">
        <text>[GlcNAc-(1-&gt;4)-Mur2Ac(oyl-L-Ala-gamma-D-Glu-L-Lys-D-Ala-D-Ala)](n)-di-trans,octa-cis-undecaprenyl diphosphate + beta-D-GlcNAc-(1-&gt;4)-Mur2Ac(oyl-L-Ala-gamma-D-Glu-L-Lys-D-Ala-D-Ala)-di-trans,octa-cis-undecaprenyl diphosphate = [GlcNAc-(1-&gt;4)-Mur2Ac(oyl-L-Ala-gamma-D-Glu-L-Lys-D-Ala-D-Ala)](n+1)-di-trans,octa-cis-undecaprenyl diphosphate + di-trans,octa-cis-undecaprenyl diphosphate + H(+)</text>
        <dbReference type="Rhea" id="RHEA:23708"/>
        <dbReference type="Rhea" id="RHEA-COMP:9602"/>
        <dbReference type="Rhea" id="RHEA-COMP:9603"/>
        <dbReference type="ChEBI" id="CHEBI:15378"/>
        <dbReference type="ChEBI" id="CHEBI:58405"/>
        <dbReference type="ChEBI" id="CHEBI:60033"/>
        <dbReference type="ChEBI" id="CHEBI:78435"/>
        <dbReference type="EC" id="2.4.99.28"/>
    </reaction>
</comment>
<feature type="transmembrane region" description="Helical" evidence="10">
    <location>
        <begin position="43"/>
        <end position="70"/>
    </location>
</feature>
<dbReference type="AlphaFoldDB" id="A0AAD1ELX3"/>
<evidence type="ECO:0000256" key="7">
    <source>
        <dbReference type="ARBA" id="ARBA00034000"/>
    </source>
</evidence>
<dbReference type="PROSITE" id="PS51178">
    <property type="entry name" value="PASTA"/>
    <property type="match status" value="1"/>
</dbReference>
<dbReference type="GO" id="GO:0006508">
    <property type="term" value="P:proteolysis"/>
    <property type="evidence" value="ECO:0007669"/>
    <property type="project" value="UniProtKB-KW"/>
</dbReference>
<dbReference type="GO" id="GO:0009252">
    <property type="term" value="P:peptidoglycan biosynthetic process"/>
    <property type="evidence" value="ECO:0007669"/>
    <property type="project" value="TreeGrafter"/>
</dbReference>
<dbReference type="CDD" id="cd06577">
    <property type="entry name" value="PASTA_pknB"/>
    <property type="match status" value="1"/>
</dbReference>
<keyword evidence="5" id="KW-0378">Hydrolase</keyword>
<dbReference type="EMBL" id="CP028130">
    <property type="protein sequence ID" value="AZZ55501.1"/>
    <property type="molecule type" value="Genomic_DNA"/>
</dbReference>
<feature type="compositionally biased region" description="Low complexity" evidence="9">
    <location>
        <begin position="819"/>
        <end position="836"/>
    </location>
</feature>
<evidence type="ECO:0000313" key="13">
    <source>
        <dbReference type="Proteomes" id="UP000283946"/>
    </source>
</evidence>
<evidence type="ECO:0000256" key="10">
    <source>
        <dbReference type="SAM" id="Phobius"/>
    </source>
</evidence>
<keyword evidence="2" id="KW-0645">Protease</keyword>
<dbReference type="InterPro" id="IPR023346">
    <property type="entry name" value="Lysozyme-like_dom_sf"/>
</dbReference>
<feature type="domain" description="PASTA" evidence="11">
    <location>
        <begin position="739"/>
        <end position="805"/>
    </location>
</feature>
<keyword evidence="6" id="KW-0511">Multifunctional enzyme</keyword>
<keyword evidence="10" id="KW-0472">Membrane</keyword>
<evidence type="ECO:0000256" key="1">
    <source>
        <dbReference type="ARBA" id="ARBA00022645"/>
    </source>
</evidence>
<dbReference type="SUPFAM" id="SSF56601">
    <property type="entry name" value="beta-lactamase/transpeptidase-like"/>
    <property type="match status" value="1"/>
</dbReference>
<dbReference type="Pfam" id="PF00912">
    <property type="entry name" value="Transgly"/>
    <property type="match status" value="1"/>
</dbReference>
<dbReference type="GO" id="GO:0008658">
    <property type="term" value="F:penicillin binding"/>
    <property type="evidence" value="ECO:0007669"/>
    <property type="project" value="InterPro"/>
</dbReference>
<dbReference type="PANTHER" id="PTHR32282">
    <property type="entry name" value="BINDING PROTEIN TRANSPEPTIDASE, PUTATIVE-RELATED"/>
    <property type="match status" value="1"/>
</dbReference>
<dbReference type="Proteomes" id="UP000283946">
    <property type="component" value="Chromosome"/>
</dbReference>
<keyword evidence="10" id="KW-1133">Transmembrane helix</keyword>
<evidence type="ECO:0000256" key="6">
    <source>
        <dbReference type="ARBA" id="ARBA00023268"/>
    </source>
</evidence>
<dbReference type="InterPro" id="IPR001264">
    <property type="entry name" value="Glyco_trans_51"/>
</dbReference>
<evidence type="ECO:0000259" key="11">
    <source>
        <dbReference type="PROSITE" id="PS51178"/>
    </source>
</evidence>
<dbReference type="Gene3D" id="3.40.710.10">
    <property type="entry name" value="DD-peptidase/beta-lactamase superfamily"/>
    <property type="match status" value="1"/>
</dbReference>
<keyword evidence="3" id="KW-0328">Glycosyltransferase</keyword>
<dbReference type="GO" id="GO:0030288">
    <property type="term" value="C:outer membrane-bounded periplasmic space"/>
    <property type="evidence" value="ECO:0007669"/>
    <property type="project" value="TreeGrafter"/>
</dbReference>
<dbReference type="Pfam" id="PF00905">
    <property type="entry name" value="Transpeptidase"/>
    <property type="match status" value="1"/>
</dbReference>
<dbReference type="InterPro" id="IPR001460">
    <property type="entry name" value="PCN-bd_Tpept"/>
</dbReference>
<evidence type="ECO:0000256" key="2">
    <source>
        <dbReference type="ARBA" id="ARBA00022670"/>
    </source>
</evidence>
<dbReference type="Gene3D" id="1.10.3810.10">
    <property type="entry name" value="Biosynthetic peptidoglycan transglycosylase-like"/>
    <property type="match status" value="1"/>
</dbReference>
<protein>
    <submittedName>
        <fullName evidence="12">PASTA domain-containing protein</fullName>
    </submittedName>
</protein>
<dbReference type="InterPro" id="IPR005543">
    <property type="entry name" value="PASTA_dom"/>
</dbReference>
<gene>
    <name evidence="12" type="ORF">C7V51_06110</name>
</gene>
<reference evidence="12 13" key="1">
    <citation type="submission" date="2018-03" db="EMBL/GenBank/DDBJ databases">
        <title>Bacteriophage NCPPB3778 and a type I-E CRISPR drive the evolution of the US Biological Select Agent, Rathayibacter toxicus.</title>
        <authorList>
            <person name="Davis E.W.II."/>
            <person name="Tabima J.F."/>
            <person name="Weisberg A.J."/>
            <person name="Dantas Lopes L."/>
            <person name="Wiseman M.S."/>
            <person name="Wiseman M.S."/>
            <person name="Pupko T."/>
            <person name="Belcher M.S."/>
            <person name="Sechler A.J."/>
            <person name="Tancos M.A."/>
            <person name="Schroeder B.K."/>
            <person name="Murray T.D."/>
            <person name="Luster D.G."/>
            <person name="Schneider W.L."/>
            <person name="Rogers E."/>
            <person name="Andreote F.D."/>
            <person name="Grunwald N.J."/>
            <person name="Putnam M.L."/>
            <person name="Chang J.H."/>
        </authorList>
    </citation>
    <scope>NUCLEOTIDE SEQUENCE [LARGE SCALE GENOMIC DNA]</scope>
    <source>
        <strain evidence="12 13">NCCPB 2253</strain>
    </source>
</reference>
<evidence type="ECO:0000256" key="8">
    <source>
        <dbReference type="ARBA" id="ARBA00049902"/>
    </source>
</evidence>
<dbReference type="InterPro" id="IPR050396">
    <property type="entry name" value="Glycosyltr_51/Transpeptidase"/>
</dbReference>
<feature type="region of interest" description="Disordered" evidence="9">
    <location>
        <begin position="642"/>
        <end position="666"/>
    </location>
</feature>
<dbReference type="GO" id="GO:0008955">
    <property type="term" value="F:peptidoglycan glycosyltransferase activity"/>
    <property type="evidence" value="ECO:0007669"/>
    <property type="project" value="UniProtKB-EC"/>
</dbReference>
<proteinExistence type="predicted"/>
<feature type="region of interest" description="Disordered" evidence="9">
    <location>
        <begin position="1"/>
        <end position="27"/>
    </location>
</feature>